<proteinExistence type="predicted"/>
<evidence type="ECO:0000256" key="4">
    <source>
        <dbReference type="ARBA" id="ARBA00022692"/>
    </source>
</evidence>
<keyword evidence="10" id="KW-1185">Reference proteome</keyword>
<evidence type="ECO:0000256" key="6">
    <source>
        <dbReference type="ARBA" id="ARBA00023136"/>
    </source>
</evidence>
<accession>A0A3A9AK80</accession>
<evidence type="ECO:0000313" key="9">
    <source>
        <dbReference type="EMBL" id="RKI91777.1"/>
    </source>
</evidence>
<dbReference type="SUPFAM" id="SSF53448">
    <property type="entry name" value="Nucleotide-diphospho-sugar transferases"/>
    <property type="match status" value="1"/>
</dbReference>
<evidence type="ECO:0000256" key="1">
    <source>
        <dbReference type="ARBA" id="ARBA00004141"/>
    </source>
</evidence>
<dbReference type="EMBL" id="RAYQ01000008">
    <property type="protein sequence ID" value="RKI91777.1"/>
    <property type="molecule type" value="Genomic_DNA"/>
</dbReference>
<dbReference type="GO" id="GO:0016757">
    <property type="term" value="F:glycosyltransferase activity"/>
    <property type="evidence" value="ECO:0007669"/>
    <property type="project" value="UniProtKB-KW"/>
</dbReference>
<dbReference type="InterPro" id="IPR029044">
    <property type="entry name" value="Nucleotide-diphossugar_trans"/>
</dbReference>
<evidence type="ECO:0000256" key="7">
    <source>
        <dbReference type="SAM" id="Phobius"/>
    </source>
</evidence>
<organism evidence="9 10">
    <name type="scientific">Parablautia intestinalis</name>
    <dbReference type="NCBI Taxonomy" id="2320100"/>
    <lineage>
        <taxon>Bacteria</taxon>
        <taxon>Bacillati</taxon>
        <taxon>Bacillota</taxon>
        <taxon>Clostridia</taxon>
        <taxon>Lachnospirales</taxon>
        <taxon>Lachnospiraceae</taxon>
        <taxon>Parablautia</taxon>
    </lineage>
</organism>
<dbReference type="Proteomes" id="UP000280696">
    <property type="component" value="Unassembled WGS sequence"/>
</dbReference>
<protein>
    <submittedName>
        <fullName evidence="9">Glycosyltransferase</fullName>
    </submittedName>
</protein>
<dbReference type="GO" id="GO:0005886">
    <property type="term" value="C:plasma membrane"/>
    <property type="evidence" value="ECO:0007669"/>
    <property type="project" value="TreeGrafter"/>
</dbReference>
<dbReference type="AlphaFoldDB" id="A0A3A9AK80"/>
<name>A0A3A9AK80_9FIRM</name>
<keyword evidence="6 7" id="KW-0472">Membrane</keyword>
<dbReference type="InterPro" id="IPR050256">
    <property type="entry name" value="Glycosyltransferase_2"/>
</dbReference>
<keyword evidence="3 9" id="KW-0808">Transferase</keyword>
<dbReference type="PANTHER" id="PTHR48090">
    <property type="entry name" value="UNDECAPRENYL-PHOSPHATE 4-DEOXY-4-FORMAMIDO-L-ARABINOSE TRANSFERASE-RELATED"/>
    <property type="match status" value="1"/>
</dbReference>
<dbReference type="Gene3D" id="3.90.550.10">
    <property type="entry name" value="Spore Coat Polysaccharide Biosynthesis Protein SpsA, Chain A"/>
    <property type="match status" value="1"/>
</dbReference>
<comment type="caution">
    <text evidence="9">The sequence shown here is derived from an EMBL/GenBank/DDBJ whole genome shotgun (WGS) entry which is preliminary data.</text>
</comment>
<sequence length="318" mass="36334">MKKISILIPCYNEVENVELMAMAVTNVINEALSNYDYEIVFIDNCSTDGTRDKLEEICAKNKKVKAIFNVTNFGQFNSPFHGMCQTTGDCTISMCCDFQDPVEMIPRLVEEWEKGHKVVSCIKTSSKESGILYFLRSCYYKLIKGMSSVRMIEHFTGFGLYDKTFISILRQLDDPIPFLRGIVAEYASGFNMIEIEYTQARRRAGKTKNNFYSLYDAAMLSITSYTKVGLRIATLLGFFSSVVSLFIAMLYLILKLVNWYGFQAGYAPLIIGVFLIGSIQLFFIGLLGEYILNINTRVIHRPLVVEEKRLNFDENREE</sequence>
<dbReference type="InterPro" id="IPR001173">
    <property type="entry name" value="Glyco_trans_2-like"/>
</dbReference>
<comment type="subcellular location">
    <subcellularLocation>
        <location evidence="1">Membrane</location>
        <topology evidence="1">Multi-pass membrane protein</topology>
    </subcellularLocation>
</comment>
<feature type="transmembrane region" description="Helical" evidence="7">
    <location>
        <begin position="228"/>
        <end position="254"/>
    </location>
</feature>
<dbReference type="PANTHER" id="PTHR48090:SF1">
    <property type="entry name" value="PROPHAGE BACTOPRENOL GLUCOSYL TRANSFERASE HOMOLOG"/>
    <property type="match status" value="1"/>
</dbReference>
<keyword evidence="2" id="KW-0328">Glycosyltransferase</keyword>
<evidence type="ECO:0000256" key="2">
    <source>
        <dbReference type="ARBA" id="ARBA00022676"/>
    </source>
</evidence>
<evidence type="ECO:0000256" key="3">
    <source>
        <dbReference type="ARBA" id="ARBA00022679"/>
    </source>
</evidence>
<keyword evidence="4 7" id="KW-0812">Transmembrane</keyword>
<reference evidence="9 10" key="1">
    <citation type="submission" date="2018-09" db="EMBL/GenBank/DDBJ databases">
        <title>Murine metabolic-syndrome-specific gut microbial biobank.</title>
        <authorList>
            <person name="Liu C."/>
        </authorList>
    </citation>
    <scope>NUCLEOTIDE SEQUENCE [LARGE SCALE GENOMIC DNA]</scope>
    <source>
        <strain evidence="9 10">0.1xD8-82</strain>
    </source>
</reference>
<dbReference type="CDD" id="cd04187">
    <property type="entry name" value="DPM1_like_bac"/>
    <property type="match status" value="1"/>
</dbReference>
<keyword evidence="5 7" id="KW-1133">Transmembrane helix</keyword>
<dbReference type="RefSeq" id="WP_120469032.1">
    <property type="nucleotide sequence ID" value="NZ_RAYQ01000008.1"/>
</dbReference>
<dbReference type="OrthoDB" id="9807778at2"/>
<evidence type="ECO:0000259" key="8">
    <source>
        <dbReference type="Pfam" id="PF00535"/>
    </source>
</evidence>
<evidence type="ECO:0000256" key="5">
    <source>
        <dbReference type="ARBA" id="ARBA00022989"/>
    </source>
</evidence>
<feature type="domain" description="Glycosyltransferase 2-like" evidence="8">
    <location>
        <begin position="5"/>
        <end position="139"/>
    </location>
</feature>
<evidence type="ECO:0000313" key="10">
    <source>
        <dbReference type="Proteomes" id="UP000280696"/>
    </source>
</evidence>
<dbReference type="Pfam" id="PF00535">
    <property type="entry name" value="Glycos_transf_2"/>
    <property type="match status" value="1"/>
</dbReference>
<gene>
    <name evidence="9" type="ORF">D7V94_09285</name>
</gene>
<feature type="transmembrane region" description="Helical" evidence="7">
    <location>
        <begin position="266"/>
        <end position="292"/>
    </location>
</feature>